<evidence type="ECO:0000259" key="11">
    <source>
        <dbReference type="PROSITE" id="PS51755"/>
    </source>
</evidence>
<evidence type="ECO:0000256" key="6">
    <source>
        <dbReference type="PROSITE-ProRule" id="PRU00169"/>
    </source>
</evidence>
<reference evidence="12 13" key="1">
    <citation type="submission" date="2020-12" db="EMBL/GenBank/DDBJ databases">
        <title>Complete genome sequence of Mycobacterium heckeshornense JCM 15655T, closely related to a pathogenic non-tuberculous mycobacterial species Mycobacterium xenopi.</title>
        <authorList>
            <person name="Yoshida M."/>
            <person name="Fukano H."/>
            <person name="Asakura T."/>
            <person name="Suzuki M."/>
            <person name="Hoshino Y."/>
        </authorList>
    </citation>
    <scope>NUCLEOTIDE SEQUENCE [LARGE SCALE GENOMIC DNA]</scope>
    <source>
        <strain evidence="12 13">JCM 15655</strain>
    </source>
</reference>
<organism evidence="12 13">
    <name type="scientific">Mycobacterium heckeshornense</name>
    <dbReference type="NCBI Taxonomy" id="110505"/>
    <lineage>
        <taxon>Bacteria</taxon>
        <taxon>Bacillati</taxon>
        <taxon>Actinomycetota</taxon>
        <taxon>Actinomycetes</taxon>
        <taxon>Mycobacteriales</taxon>
        <taxon>Mycobacteriaceae</taxon>
        <taxon>Mycobacterium</taxon>
    </lineage>
</organism>
<dbReference type="GO" id="GO:0032993">
    <property type="term" value="C:protein-DNA complex"/>
    <property type="evidence" value="ECO:0007669"/>
    <property type="project" value="TreeGrafter"/>
</dbReference>
<dbReference type="Proteomes" id="UP000595446">
    <property type="component" value="Chromosome"/>
</dbReference>
<evidence type="ECO:0000313" key="12">
    <source>
        <dbReference type="EMBL" id="BCO34692.1"/>
    </source>
</evidence>
<dbReference type="Gene3D" id="3.40.50.2300">
    <property type="match status" value="1"/>
</dbReference>
<dbReference type="InterPro" id="IPR016032">
    <property type="entry name" value="Sig_transdc_resp-reg_C-effctor"/>
</dbReference>
<feature type="transmembrane region" description="Helical" evidence="9">
    <location>
        <begin position="273"/>
        <end position="296"/>
    </location>
</feature>
<dbReference type="PROSITE" id="PS50110">
    <property type="entry name" value="RESPONSE_REGULATORY"/>
    <property type="match status" value="1"/>
</dbReference>
<name>A0A7R7GRP3_9MYCO</name>
<dbReference type="Pfam" id="PF00072">
    <property type="entry name" value="Response_reg"/>
    <property type="match status" value="1"/>
</dbReference>
<dbReference type="Gene3D" id="1.10.10.10">
    <property type="entry name" value="Winged helix-like DNA-binding domain superfamily/Winged helix DNA-binding domain"/>
    <property type="match status" value="1"/>
</dbReference>
<dbReference type="InterPro" id="IPR039420">
    <property type="entry name" value="WalR-like"/>
</dbReference>
<dbReference type="AlphaFoldDB" id="A0A7R7GRP3"/>
<sequence>MSGYARDQRPRQAILGQLPRIHRADGSPIRVLLVDDEPALTNLVKMALHYEGWVVDVAHNGREAVAKFDKIGPDVLVLDIMLPDVDGLEVLQRVRESDAYTPTLFLTARDSVMDRVTGLTAGADDYMTKPFSLEELVARLRGLLRRSSHLTPPADEVLTVGDLTLDGASREVTRGGTPISLSSTEFELLRFMMRNPRRALSRTEILDRVWNYDFAGRTSIVDLYISYLRKKIDADNQPMIHTVRGVGYMLRPPGMTPARRTRWWRPRSMRRQLLLGVLAVVSVVLAAVGVVSVLSLRGYVTAMTDAELAESLDAFAHSYARYHSGGSPGHTVPIGEAMLGFTEQTPGNLIAVVRDGVVLGSAVFFSGRAEAGSGRGRPRPGGTVVDQRPAAHRRAGQPRPLPGG</sequence>
<feature type="DNA-binding region" description="OmpR/PhoB-type" evidence="7">
    <location>
        <begin position="155"/>
        <end position="252"/>
    </location>
</feature>
<keyword evidence="3" id="KW-0805">Transcription regulation</keyword>
<dbReference type="SMART" id="SM00862">
    <property type="entry name" value="Trans_reg_C"/>
    <property type="match status" value="1"/>
</dbReference>
<dbReference type="GO" id="GO:0000156">
    <property type="term" value="F:phosphorelay response regulator activity"/>
    <property type="evidence" value="ECO:0007669"/>
    <property type="project" value="TreeGrafter"/>
</dbReference>
<dbReference type="InterPro" id="IPR011006">
    <property type="entry name" value="CheY-like_superfamily"/>
</dbReference>
<evidence type="ECO:0000256" key="1">
    <source>
        <dbReference type="ARBA" id="ARBA00022553"/>
    </source>
</evidence>
<evidence type="ECO:0008006" key="14">
    <source>
        <dbReference type="Google" id="ProtNLM"/>
    </source>
</evidence>
<evidence type="ECO:0000256" key="5">
    <source>
        <dbReference type="ARBA" id="ARBA00023163"/>
    </source>
</evidence>
<feature type="domain" description="Response regulatory" evidence="10">
    <location>
        <begin position="30"/>
        <end position="144"/>
    </location>
</feature>
<dbReference type="PROSITE" id="PS51755">
    <property type="entry name" value="OMPR_PHOB"/>
    <property type="match status" value="1"/>
</dbReference>
<feature type="region of interest" description="Disordered" evidence="8">
    <location>
        <begin position="370"/>
        <end position="404"/>
    </location>
</feature>
<dbReference type="EMBL" id="AP024237">
    <property type="protein sequence ID" value="BCO34692.1"/>
    <property type="molecule type" value="Genomic_DNA"/>
</dbReference>
<dbReference type="InterPro" id="IPR036388">
    <property type="entry name" value="WH-like_DNA-bd_sf"/>
</dbReference>
<keyword evidence="9" id="KW-0472">Membrane</keyword>
<dbReference type="Gene3D" id="6.10.250.690">
    <property type="match status" value="1"/>
</dbReference>
<keyword evidence="9" id="KW-1133">Transmembrane helix</keyword>
<dbReference type="SUPFAM" id="SSF46894">
    <property type="entry name" value="C-terminal effector domain of the bipartite response regulators"/>
    <property type="match status" value="1"/>
</dbReference>
<dbReference type="InterPro" id="IPR001789">
    <property type="entry name" value="Sig_transdc_resp-reg_receiver"/>
</dbReference>
<dbReference type="FunFam" id="1.10.10.10:FF:000005">
    <property type="entry name" value="Two-component system response regulator"/>
    <property type="match status" value="1"/>
</dbReference>
<dbReference type="PANTHER" id="PTHR48111">
    <property type="entry name" value="REGULATOR OF RPOS"/>
    <property type="match status" value="1"/>
</dbReference>
<evidence type="ECO:0000256" key="3">
    <source>
        <dbReference type="ARBA" id="ARBA00023015"/>
    </source>
</evidence>
<feature type="domain" description="OmpR/PhoB-type" evidence="11">
    <location>
        <begin position="155"/>
        <end position="252"/>
    </location>
</feature>
<dbReference type="GO" id="GO:0000976">
    <property type="term" value="F:transcription cis-regulatory region binding"/>
    <property type="evidence" value="ECO:0007669"/>
    <property type="project" value="TreeGrafter"/>
</dbReference>
<dbReference type="Pfam" id="PF00486">
    <property type="entry name" value="Trans_reg_C"/>
    <property type="match status" value="1"/>
</dbReference>
<dbReference type="CDD" id="cd00383">
    <property type="entry name" value="trans_reg_C"/>
    <property type="match status" value="1"/>
</dbReference>
<dbReference type="SUPFAM" id="SSF52172">
    <property type="entry name" value="CheY-like"/>
    <property type="match status" value="1"/>
</dbReference>
<evidence type="ECO:0000256" key="8">
    <source>
        <dbReference type="SAM" id="MobiDB-lite"/>
    </source>
</evidence>
<dbReference type="SMART" id="SM00448">
    <property type="entry name" value="REC"/>
    <property type="match status" value="1"/>
</dbReference>
<dbReference type="CDD" id="cd17615">
    <property type="entry name" value="REC_OmpR_MtPhoP-like"/>
    <property type="match status" value="1"/>
</dbReference>
<evidence type="ECO:0000313" key="13">
    <source>
        <dbReference type="Proteomes" id="UP000595446"/>
    </source>
</evidence>
<keyword evidence="4 7" id="KW-0238">DNA-binding</keyword>
<protein>
    <recommendedName>
        <fullName evidence="14">DNA-binding response regulator</fullName>
    </recommendedName>
</protein>
<keyword evidence="5" id="KW-0804">Transcription</keyword>
<evidence type="ECO:0000256" key="4">
    <source>
        <dbReference type="ARBA" id="ARBA00023125"/>
    </source>
</evidence>
<keyword evidence="2" id="KW-0902">Two-component regulatory system</keyword>
<evidence type="ECO:0000256" key="7">
    <source>
        <dbReference type="PROSITE-ProRule" id="PRU01091"/>
    </source>
</evidence>
<dbReference type="InterPro" id="IPR001867">
    <property type="entry name" value="OmpR/PhoB-type_DNA-bd"/>
</dbReference>
<evidence type="ECO:0000256" key="2">
    <source>
        <dbReference type="ARBA" id="ARBA00023012"/>
    </source>
</evidence>
<proteinExistence type="predicted"/>
<dbReference type="GO" id="GO:0006355">
    <property type="term" value="P:regulation of DNA-templated transcription"/>
    <property type="evidence" value="ECO:0007669"/>
    <property type="project" value="InterPro"/>
</dbReference>
<dbReference type="PANTHER" id="PTHR48111:SF28">
    <property type="entry name" value="TRANSCRIPTIONAL REGULATORY PROTEIN TCRX-RELATED"/>
    <property type="match status" value="1"/>
</dbReference>
<dbReference type="GO" id="GO:0005829">
    <property type="term" value="C:cytosol"/>
    <property type="evidence" value="ECO:0007669"/>
    <property type="project" value="TreeGrafter"/>
</dbReference>
<gene>
    <name evidence="12" type="ORF">MHEC_11250</name>
</gene>
<evidence type="ECO:0000259" key="10">
    <source>
        <dbReference type="PROSITE" id="PS50110"/>
    </source>
</evidence>
<accession>A0A7R7GRP3</accession>
<keyword evidence="9" id="KW-0812">Transmembrane</keyword>
<keyword evidence="13" id="KW-1185">Reference proteome</keyword>
<feature type="modified residue" description="4-aspartylphosphate" evidence="6">
    <location>
        <position position="79"/>
    </location>
</feature>
<evidence type="ECO:0000256" key="9">
    <source>
        <dbReference type="SAM" id="Phobius"/>
    </source>
</evidence>
<keyword evidence="1 6" id="KW-0597">Phosphoprotein</keyword>